<comment type="subcellular location">
    <subcellularLocation>
        <location evidence="1">Cell envelope</location>
    </subcellularLocation>
    <subcellularLocation>
        <location evidence="2">Cell outer membrane</location>
    </subcellularLocation>
    <subcellularLocation>
        <location evidence="3">Secreted</location>
    </subcellularLocation>
</comment>
<dbReference type="Gene3D" id="2.160.20.10">
    <property type="entry name" value="Single-stranded right-handed beta-helix, Pectin lyase-like"/>
    <property type="match status" value="1"/>
</dbReference>
<dbReference type="SUPFAM" id="SSF51126">
    <property type="entry name" value="Pectin lyase-like"/>
    <property type="match status" value="1"/>
</dbReference>
<evidence type="ECO:0000256" key="2">
    <source>
        <dbReference type="ARBA" id="ARBA00004442"/>
    </source>
</evidence>
<evidence type="ECO:0000256" key="6">
    <source>
        <dbReference type="ARBA" id="ARBA00022729"/>
    </source>
</evidence>
<dbReference type="SUPFAM" id="SSF49373">
    <property type="entry name" value="Invasin/intimin cell-adhesion fragments"/>
    <property type="match status" value="1"/>
</dbReference>
<organism evidence="10 11">
    <name type="scientific">Methanobrevibacter oralis</name>
    <dbReference type="NCBI Taxonomy" id="66851"/>
    <lineage>
        <taxon>Archaea</taxon>
        <taxon>Methanobacteriati</taxon>
        <taxon>Methanobacteriota</taxon>
        <taxon>Methanomada group</taxon>
        <taxon>Methanobacteria</taxon>
        <taxon>Methanobacteriales</taxon>
        <taxon>Methanobacteriaceae</taxon>
        <taxon>Methanobrevibacter</taxon>
    </lineage>
</organism>
<dbReference type="InterPro" id="IPR012334">
    <property type="entry name" value="Pectin_lyas_fold"/>
</dbReference>
<keyword evidence="8" id="KW-0998">Cell outer membrane</keyword>
<dbReference type="PATRIC" id="fig|66851.6.peg.106"/>
<dbReference type="InterPro" id="IPR003368">
    <property type="entry name" value="POMP_repeat"/>
</dbReference>
<accession>A0A166C699</accession>
<dbReference type="AlphaFoldDB" id="A0A166C699"/>
<comment type="similarity">
    <text evidence="4">Belongs to the intimin/invasin family.</text>
</comment>
<dbReference type="STRING" id="66851.MBORA_00800"/>
<evidence type="ECO:0000313" key="11">
    <source>
        <dbReference type="Proteomes" id="UP000077428"/>
    </source>
</evidence>
<protein>
    <submittedName>
        <fullName evidence="10">Bacterial Ig-like domain protein</fullName>
    </submittedName>
</protein>
<evidence type="ECO:0000256" key="4">
    <source>
        <dbReference type="ARBA" id="ARBA00010116"/>
    </source>
</evidence>
<proteinExistence type="inferred from homology"/>
<reference evidence="11" key="1">
    <citation type="journal article" date="2016" name="Genome Announc.">
        <title>Draft Genome Sequences of Methanobrevibacter curvatus DSM11111, Methanobrevibacter cuticularis DSM11139, Methanobrevibacter filiformis DSM11501, and Methanobrevibacter oralis DSM7256.</title>
        <authorList>
            <person name="Poehlein A."/>
            <person name="Seedorf H."/>
        </authorList>
    </citation>
    <scope>NUCLEOTIDE SEQUENCE [LARGE SCALE GENOMIC DNA]</scope>
    <source>
        <strain evidence="11">DSM 7256 / JCM 30027 / ZR</strain>
    </source>
</reference>
<evidence type="ECO:0000259" key="9">
    <source>
        <dbReference type="PROSITE" id="PS51127"/>
    </source>
</evidence>
<evidence type="ECO:0000313" key="10">
    <source>
        <dbReference type="EMBL" id="KZX14175.1"/>
    </source>
</evidence>
<dbReference type="Gene3D" id="2.60.40.10">
    <property type="entry name" value="Immunoglobulins"/>
    <property type="match status" value="2"/>
</dbReference>
<keyword evidence="6" id="KW-0732">Signal</keyword>
<keyword evidence="7" id="KW-0472">Membrane</keyword>
<evidence type="ECO:0000256" key="1">
    <source>
        <dbReference type="ARBA" id="ARBA00004196"/>
    </source>
</evidence>
<feature type="domain" description="Big-1" evidence="9">
    <location>
        <begin position="607"/>
        <end position="692"/>
    </location>
</feature>
<evidence type="ECO:0000256" key="3">
    <source>
        <dbReference type="ARBA" id="ARBA00004613"/>
    </source>
</evidence>
<dbReference type="InterPro" id="IPR013783">
    <property type="entry name" value="Ig-like_fold"/>
</dbReference>
<name>A0A166C699_METOA</name>
<dbReference type="InterPro" id="IPR011050">
    <property type="entry name" value="Pectin_lyase_fold/virulence"/>
</dbReference>
<keyword evidence="5" id="KW-0964">Secreted</keyword>
<sequence>MEEFLKMFKNFSKILMFLLFFVFLTVSTVSAEDNVTLDIDLNEENSNYLEIQDIDNGILGNFKSNNTLKASSSNSFKDLQNIIDNAHIGDTITLNKDYTYTTGDSPIFIGKSITIDGKNHIIDGKLATKILKIREEHVTIKNIKFINAKSINNDYGSAIDWNGDYANLQYCSFNNNHADYGGAISLSGTNGKISHCSFNNNTANRYGGAVSWYGGNGVLSGCSFNNNTAFFSGGAVEWSGANGFLSGCSFNNNHAAESSGGAVYWVGDNGFLSGCSFNNNHAAESSGGAVCWFGDNGFLSGCSFNNNTALNDDGGAVYWVGDNGFLSGCSFNNNHAAQWDGGAVYWFGAKGKLSGCSFVIFRSKNTSFLNIPNLIYYNGKDYDVDYYNNGVNINSGKLNNGVSFSGLNNNKYNITMKYMTDNGMMINYLIITGDSYLHAKNIAMFHNDGSSYVLKLTDAQGNPIKNQIIQITIANKNYNIKTNDKGYAQLKIKQKAGNYKITTKFKGNNQYSPTKIINTLKILKSPITQNKNMEIYYLGGTFKVKIIKNNGKNAGPGHKVQFTINGKTYTKKTNKEGYASIKITQKPKTYKITTQYKKYKTTNQIKIKPLLTAKNIIKKKTKITQFQAKLVNNKGKPQKQKTITFKINKKTYKAKTNKNGIATIKIKNLQKGKHTIHTQYTKSQIKNTIQIK</sequence>
<dbReference type="PROSITE" id="PS51127">
    <property type="entry name" value="BIG1"/>
    <property type="match status" value="1"/>
</dbReference>
<comment type="caution">
    <text evidence="10">The sequence shown here is derived from an EMBL/GenBank/DDBJ whole genome shotgun (WGS) entry which is preliminary data.</text>
</comment>
<dbReference type="EMBL" id="LWMU01000022">
    <property type="protein sequence ID" value="KZX14175.1"/>
    <property type="molecule type" value="Genomic_DNA"/>
</dbReference>
<dbReference type="Pfam" id="PF02415">
    <property type="entry name" value="Chlam_PMP"/>
    <property type="match status" value="2"/>
</dbReference>
<evidence type="ECO:0000256" key="5">
    <source>
        <dbReference type="ARBA" id="ARBA00022525"/>
    </source>
</evidence>
<evidence type="ECO:0000256" key="7">
    <source>
        <dbReference type="ARBA" id="ARBA00023136"/>
    </source>
</evidence>
<dbReference type="InterPro" id="IPR003344">
    <property type="entry name" value="Big_1_dom"/>
</dbReference>
<evidence type="ECO:0000256" key="8">
    <source>
        <dbReference type="ARBA" id="ARBA00023237"/>
    </source>
</evidence>
<keyword evidence="11" id="KW-1185">Reference proteome</keyword>
<dbReference type="GO" id="GO:0005576">
    <property type="term" value="C:extracellular region"/>
    <property type="evidence" value="ECO:0007669"/>
    <property type="project" value="UniProtKB-SubCell"/>
</dbReference>
<dbReference type="InterPro" id="IPR008964">
    <property type="entry name" value="Invasin/intimin_cell_adhesion"/>
</dbReference>
<dbReference type="Proteomes" id="UP000077428">
    <property type="component" value="Unassembled WGS sequence"/>
</dbReference>
<gene>
    <name evidence="10" type="ORF">MBORA_00800</name>
</gene>